<keyword evidence="1" id="KW-0472">Membrane</keyword>
<evidence type="ECO:0000256" key="1">
    <source>
        <dbReference type="SAM" id="Phobius"/>
    </source>
</evidence>
<keyword evidence="1" id="KW-0812">Transmembrane</keyword>
<proteinExistence type="predicted"/>
<protein>
    <submittedName>
        <fullName evidence="2">Uncharacterized protein</fullName>
    </submittedName>
</protein>
<dbReference type="EMBL" id="SNRW01000786">
    <property type="protein sequence ID" value="KAA6399268.1"/>
    <property type="molecule type" value="Genomic_DNA"/>
</dbReference>
<keyword evidence="1" id="KW-1133">Transmembrane helix</keyword>
<evidence type="ECO:0000313" key="3">
    <source>
        <dbReference type="Proteomes" id="UP000324800"/>
    </source>
</evidence>
<evidence type="ECO:0000313" key="2">
    <source>
        <dbReference type="EMBL" id="KAA6399268.1"/>
    </source>
</evidence>
<dbReference type="Proteomes" id="UP000324800">
    <property type="component" value="Unassembled WGS sequence"/>
</dbReference>
<dbReference type="AlphaFoldDB" id="A0A5J4WW75"/>
<comment type="caution">
    <text evidence="2">The sequence shown here is derived from an EMBL/GenBank/DDBJ whole genome shotgun (WGS) entry which is preliminary data.</text>
</comment>
<feature type="transmembrane region" description="Helical" evidence="1">
    <location>
        <begin position="34"/>
        <end position="53"/>
    </location>
</feature>
<reference evidence="2 3" key="1">
    <citation type="submission" date="2019-03" db="EMBL/GenBank/DDBJ databases">
        <title>Single cell metagenomics reveals metabolic interactions within the superorganism composed of flagellate Streblomastix strix and complex community of Bacteroidetes bacteria on its surface.</title>
        <authorList>
            <person name="Treitli S.C."/>
            <person name="Kolisko M."/>
            <person name="Husnik F."/>
            <person name="Keeling P."/>
            <person name="Hampl V."/>
        </authorList>
    </citation>
    <scope>NUCLEOTIDE SEQUENCE [LARGE SCALE GENOMIC DNA]</scope>
    <source>
        <strain evidence="2">ST1C</strain>
    </source>
</reference>
<sequence length="134" mass="15733">MIMIIVQKEMKIMERELKWKLGEQIIDTVIIMEYQFIIIIVAIIVVHIIIMLINMEKEEEEKTALATERERSCIEIGNTSPGTGGIINYALGNGNIKLDYYDQDDLEDEEYDLMICLQHIILRIILQSMWTLKW</sequence>
<gene>
    <name evidence="2" type="ORF">EZS28_005205</name>
</gene>
<accession>A0A5J4WW75</accession>
<name>A0A5J4WW75_9EUKA</name>
<organism evidence="2 3">
    <name type="scientific">Streblomastix strix</name>
    <dbReference type="NCBI Taxonomy" id="222440"/>
    <lineage>
        <taxon>Eukaryota</taxon>
        <taxon>Metamonada</taxon>
        <taxon>Preaxostyla</taxon>
        <taxon>Oxymonadida</taxon>
        <taxon>Streblomastigidae</taxon>
        <taxon>Streblomastix</taxon>
    </lineage>
</organism>